<feature type="region of interest" description="Disordered" evidence="9">
    <location>
        <begin position="1"/>
        <end position="305"/>
    </location>
</feature>
<evidence type="ECO:0000256" key="4">
    <source>
        <dbReference type="ARBA" id="ARBA00022723"/>
    </source>
</evidence>
<evidence type="ECO:0000256" key="2">
    <source>
        <dbReference type="ARBA" id="ARBA00012483"/>
    </source>
</evidence>
<accession>A0A218WXI3</accession>
<feature type="compositionally biased region" description="Polar residues" evidence="9">
    <location>
        <begin position="27"/>
        <end position="38"/>
    </location>
</feature>
<evidence type="ECO:0000256" key="5">
    <source>
        <dbReference type="ARBA" id="ARBA00022771"/>
    </source>
</evidence>
<feature type="compositionally biased region" description="Polar residues" evidence="9">
    <location>
        <begin position="183"/>
        <end position="192"/>
    </location>
</feature>
<dbReference type="GeneID" id="116188478"/>
<dbReference type="InterPro" id="IPR001841">
    <property type="entry name" value="Znf_RING"/>
</dbReference>
<evidence type="ECO:0000256" key="1">
    <source>
        <dbReference type="ARBA" id="ARBA00000900"/>
    </source>
</evidence>
<evidence type="ECO:0000259" key="10">
    <source>
        <dbReference type="PROSITE" id="PS50089"/>
    </source>
</evidence>
<dbReference type="SUPFAM" id="SSF57850">
    <property type="entry name" value="RING/U-box"/>
    <property type="match status" value="1"/>
</dbReference>
<keyword evidence="4" id="KW-0479">Metal-binding</keyword>
<reference evidence="14" key="4">
    <citation type="submission" date="2025-04" db="UniProtKB">
        <authorList>
            <consortium name="RefSeq"/>
        </authorList>
    </citation>
    <scope>IDENTIFICATION</scope>
    <source>
        <tissue evidence="14">Leaf</tissue>
    </source>
</reference>
<dbReference type="InterPro" id="IPR045191">
    <property type="entry name" value="MBR1/2-like"/>
</dbReference>
<dbReference type="PROSITE" id="PS50089">
    <property type="entry name" value="ZF_RING_2"/>
    <property type="match status" value="1"/>
</dbReference>
<dbReference type="InterPro" id="IPR013083">
    <property type="entry name" value="Znf_RING/FYVE/PHD"/>
</dbReference>
<keyword evidence="13" id="KW-1185">Reference proteome</keyword>
<dbReference type="Gene3D" id="3.30.40.10">
    <property type="entry name" value="Zinc/RING finger domain, C3HC4 (zinc finger)"/>
    <property type="match status" value="1"/>
</dbReference>
<protein>
    <recommendedName>
        <fullName evidence="2">RING-type E3 ubiquitin transferase</fullName>
        <ecNumber evidence="2">2.3.2.27</ecNumber>
    </recommendedName>
</protein>
<feature type="compositionally biased region" description="Low complexity" evidence="9">
    <location>
        <begin position="78"/>
        <end position="88"/>
    </location>
</feature>
<dbReference type="EC" id="2.3.2.27" evidence="2"/>
<dbReference type="Pfam" id="PF13639">
    <property type="entry name" value="zf-RING_2"/>
    <property type="match status" value="1"/>
</dbReference>
<evidence type="ECO:0000313" key="14">
    <source>
        <dbReference type="RefSeq" id="XP_031373722.1"/>
    </source>
</evidence>
<dbReference type="PANTHER" id="PTHR22937:SF136">
    <property type="entry name" value="RING-TYPE E3 UBIQUITIN TRANSFERASE"/>
    <property type="match status" value="1"/>
</dbReference>
<dbReference type="GO" id="GO:0061630">
    <property type="term" value="F:ubiquitin protein ligase activity"/>
    <property type="evidence" value="ECO:0007669"/>
    <property type="project" value="UniProtKB-EC"/>
</dbReference>
<evidence type="ECO:0000256" key="7">
    <source>
        <dbReference type="ARBA" id="ARBA00022833"/>
    </source>
</evidence>
<dbReference type="PANTHER" id="PTHR22937">
    <property type="entry name" value="E3 UBIQUITIN-PROTEIN LIGASE RNF165"/>
    <property type="match status" value="1"/>
</dbReference>
<keyword evidence="5 8" id="KW-0863">Zinc-finger</keyword>
<dbReference type="EMBL" id="MTKT01002590">
    <property type="protein sequence ID" value="OWM77266.1"/>
    <property type="molecule type" value="Genomic_DNA"/>
</dbReference>
<keyword evidence="6" id="KW-0833">Ubl conjugation pathway</keyword>
<feature type="compositionally biased region" description="Low complexity" evidence="9">
    <location>
        <begin position="286"/>
        <end position="305"/>
    </location>
</feature>
<evidence type="ECO:0000313" key="11">
    <source>
        <dbReference type="EMBL" id="OWM77266.1"/>
    </source>
</evidence>
<feature type="compositionally biased region" description="Low complexity" evidence="9">
    <location>
        <begin position="155"/>
        <end position="180"/>
    </location>
</feature>
<proteinExistence type="predicted"/>
<dbReference type="OrthoDB" id="8062037at2759"/>
<organism evidence="11 12">
    <name type="scientific">Punica granatum</name>
    <name type="common">Pomegranate</name>
    <dbReference type="NCBI Taxonomy" id="22663"/>
    <lineage>
        <taxon>Eukaryota</taxon>
        <taxon>Viridiplantae</taxon>
        <taxon>Streptophyta</taxon>
        <taxon>Embryophyta</taxon>
        <taxon>Tracheophyta</taxon>
        <taxon>Spermatophyta</taxon>
        <taxon>Magnoliopsida</taxon>
        <taxon>eudicotyledons</taxon>
        <taxon>Gunneridae</taxon>
        <taxon>Pentapetalae</taxon>
        <taxon>rosids</taxon>
        <taxon>malvids</taxon>
        <taxon>Myrtales</taxon>
        <taxon>Lythraceae</taxon>
        <taxon>Punica</taxon>
    </lineage>
</organism>
<evidence type="ECO:0000256" key="9">
    <source>
        <dbReference type="SAM" id="MobiDB-lite"/>
    </source>
</evidence>
<reference evidence="11" key="2">
    <citation type="submission" date="2017-06" db="EMBL/GenBank/DDBJ databases">
        <title>The pomegranate genome and the genomics of punicalagin biosynthesis.</title>
        <authorList>
            <person name="Xu C."/>
        </authorList>
    </citation>
    <scope>NUCLEOTIDE SEQUENCE [LARGE SCALE GENOMIC DNA]</scope>
    <source>
        <tissue evidence="11">Fresh leaf</tissue>
    </source>
</reference>
<feature type="compositionally biased region" description="Low complexity" evidence="9">
    <location>
        <begin position="343"/>
        <end position="357"/>
    </location>
</feature>
<evidence type="ECO:0000313" key="13">
    <source>
        <dbReference type="Proteomes" id="UP000515151"/>
    </source>
</evidence>
<dbReference type="Proteomes" id="UP000515151">
    <property type="component" value="Chromosome 8"/>
</dbReference>
<evidence type="ECO:0000256" key="8">
    <source>
        <dbReference type="PROSITE-ProRule" id="PRU00175"/>
    </source>
</evidence>
<reference evidence="13" key="3">
    <citation type="journal article" date="2020" name="Plant Biotechnol. J.">
        <title>The pomegranate (Punica granatum L.) draft genome dissects genetic divergence between soft- and hard-seeded cultivars.</title>
        <authorList>
            <person name="Luo X."/>
            <person name="Li H."/>
            <person name="Wu Z."/>
            <person name="Yao W."/>
            <person name="Zhao P."/>
            <person name="Cao D."/>
            <person name="Yu H."/>
            <person name="Li K."/>
            <person name="Poudel K."/>
            <person name="Zhao D."/>
            <person name="Zhang F."/>
            <person name="Xia X."/>
            <person name="Chen L."/>
            <person name="Wang Q."/>
            <person name="Jing D."/>
            <person name="Cao S."/>
        </authorList>
    </citation>
    <scope>NUCLEOTIDE SEQUENCE [LARGE SCALE GENOMIC DNA]</scope>
</reference>
<dbReference type="SMART" id="SM00184">
    <property type="entry name" value="RING"/>
    <property type="match status" value="1"/>
</dbReference>
<keyword evidence="3" id="KW-0808">Transferase</keyword>
<keyword evidence="7" id="KW-0862">Zinc</keyword>
<dbReference type="RefSeq" id="XP_031373722.1">
    <property type="nucleotide sequence ID" value="XM_031517862.1"/>
</dbReference>
<dbReference type="GO" id="GO:0008270">
    <property type="term" value="F:zinc ion binding"/>
    <property type="evidence" value="ECO:0007669"/>
    <property type="project" value="UniProtKB-KW"/>
</dbReference>
<feature type="region of interest" description="Disordered" evidence="9">
    <location>
        <begin position="343"/>
        <end position="364"/>
    </location>
</feature>
<feature type="compositionally biased region" description="Basic and acidic residues" evidence="9">
    <location>
        <begin position="1"/>
        <end position="13"/>
    </location>
</feature>
<evidence type="ECO:0000313" key="12">
    <source>
        <dbReference type="Proteomes" id="UP000197138"/>
    </source>
</evidence>
<evidence type="ECO:0000256" key="3">
    <source>
        <dbReference type="ARBA" id="ARBA00022679"/>
    </source>
</evidence>
<gene>
    <name evidence="14" type="primary">LOC116188478</name>
    <name evidence="11" type="ORF">CDL15_Pgr028903</name>
</gene>
<dbReference type="Proteomes" id="UP000197138">
    <property type="component" value="Unassembled WGS sequence"/>
</dbReference>
<dbReference type="FunFam" id="3.30.40.10:FF:000504">
    <property type="entry name" value="E3 ubiquitin-protein ligase arkadia"/>
    <property type="match status" value="1"/>
</dbReference>
<name>A0A218WXI3_PUNGR</name>
<sequence length="536" mass="58088">MVMDEISGKRAVDKLPPTKRSGLVMRDTSSFSGRSPQPCNRLGCSSRANILKGGQGGGAGCPQKAKSVRSSVCHSGGKEISGSSSKNGPSVLAVKTPKKETQKKKIVLQLNTDSSDTSSTRDELEVPEVVPPPGKIQKGVEESSMDGVTVMEVGSSSSGTASISKSRNNSNSKNLGSSKAKSVRQQPANPNMGQCGLRNLRCNSTADVAPPNSSPPNRSLNKRKDLLKGRISEGETSSSRGRKTAGTLPSSRSGVSIPESRRTRNSGPSEAHRSVSSVRVRRSPGSPSERNTRSSSSSESRFTFSRSAHRDFPVDENASSSSSPYELSNESLFRRFAISNRPGSSSGLSPGFGPSSPDNAGFSSHPSVNWESFQQYTMEGIAEVLSALERIEQDELNYEQLVSLETNLFLSSLNVYDQHRDMRMDIDNMSYEELLALGERMGTVSTALTEEAIAKCLKRDLYQKIKGNDEPAASTENDDDTKCSICQEEYVDEDEVGRLQCEHMYHINCINQWLRLKNWCPICKGSAEPSPSSPRP</sequence>
<feature type="compositionally biased region" description="Basic and acidic residues" evidence="9">
    <location>
        <begin position="222"/>
        <end position="233"/>
    </location>
</feature>
<dbReference type="AlphaFoldDB" id="A0A218WXI3"/>
<reference evidence="12" key="1">
    <citation type="journal article" date="2017" name="Plant J.">
        <title>The pomegranate (Punica granatum L.) genome and the genomics of punicalagin biosynthesis.</title>
        <authorList>
            <person name="Qin G."/>
            <person name="Xu C."/>
            <person name="Ming R."/>
            <person name="Tang H."/>
            <person name="Guyot R."/>
            <person name="Kramer E.M."/>
            <person name="Hu Y."/>
            <person name="Yi X."/>
            <person name="Qi Y."/>
            <person name="Xu X."/>
            <person name="Gao Z."/>
            <person name="Pan H."/>
            <person name="Jian J."/>
            <person name="Tian Y."/>
            <person name="Yue Z."/>
            <person name="Xu Y."/>
        </authorList>
    </citation>
    <scope>NUCLEOTIDE SEQUENCE [LARGE SCALE GENOMIC DNA]</scope>
    <source>
        <strain evidence="12">cv. Dabenzi</strain>
    </source>
</reference>
<comment type="catalytic activity">
    <reaction evidence="1">
        <text>S-ubiquitinyl-[E2 ubiquitin-conjugating enzyme]-L-cysteine + [acceptor protein]-L-lysine = [E2 ubiquitin-conjugating enzyme]-L-cysteine + N(6)-ubiquitinyl-[acceptor protein]-L-lysine.</text>
        <dbReference type="EC" id="2.3.2.27"/>
    </reaction>
</comment>
<evidence type="ECO:0000256" key="6">
    <source>
        <dbReference type="ARBA" id="ARBA00022786"/>
    </source>
</evidence>
<feature type="domain" description="RING-type" evidence="10">
    <location>
        <begin position="483"/>
        <end position="524"/>
    </location>
</feature>